<organism evidence="2 3">
    <name type="scientific">Microbacterium memoriense</name>
    <dbReference type="NCBI Taxonomy" id="2978350"/>
    <lineage>
        <taxon>Bacteria</taxon>
        <taxon>Bacillati</taxon>
        <taxon>Actinomycetota</taxon>
        <taxon>Actinomycetes</taxon>
        <taxon>Micrococcales</taxon>
        <taxon>Microbacteriaceae</taxon>
        <taxon>Microbacterium</taxon>
    </lineage>
</organism>
<reference evidence="2 3" key="1">
    <citation type="journal article" date="2024" name="Int. J. Syst. Evol. Microbiol.">
        <title>Microbacterium memoriense sp. nov., a member of the Actinomycetota from marine beach sediment of the north coast of Portugal.</title>
        <authorList>
            <person name="Santos J.D.N.D."/>
            <person name="Klimek D."/>
            <person name="Calusinska M."/>
            <person name="Lobo-da-Cunha A."/>
            <person name="Catita J."/>
            <person name="Goncalves H."/>
            <person name="Gonzalez I."/>
            <person name="Lage O.M."/>
        </authorList>
    </citation>
    <scope>NUCLEOTIDE SEQUENCE [LARGE SCALE GENOMIC DNA]</scope>
    <source>
        <strain evidence="2 3">PMIC_1C1B</strain>
    </source>
</reference>
<evidence type="ECO:0000256" key="1">
    <source>
        <dbReference type="SAM" id="Coils"/>
    </source>
</evidence>
<keyword evidence="1" id="KW-0175">Coiled coil</keyword>
<dbReference type="RefSeq" id="WP_261607566.1">
    <property type="nucleotide sequence ID" value="NZ_JAODOR010000014.1"/>
</dbReference>
<name>A0ABT2PEM8_9MICO</name>
<comment type="caution">
    <text evidence="2">The sequence shown here is derived from an EMBL/GenBank/DDBJ whole genome shotgun (WGS) entry which is preliminary data.</text>
</comment>
<evidence type="ECO:0000313" key="3">
    <source>
        <dbReference type="Proteomes" id="UP001300496"/>
    </source>
</evidence>
<dbReference type="Proteomes" id="UP001300496">
    <property type="component" value="Unassembled WGS sequence"/>
</dbReference>
<evidence type="ECO:0000313" key="2">
    <source>
        <dbReference type="EMBL" id="MCT9003034.1"/>
    </source>
</evidence>
<sequence>MGSDACIPSPIALAHARRLLDDARADAADLRGRARALRADTGWRARAADDYRAAVEELCATFDRIAVLLDLADDDVAALHRLSIAGASCR</sequence>
<proteinExistence type="predicted"/>
<accession>A0ABT2PEM8</accession>
<protein>
    <submittedName>
        <fullName evidence="2">Uncharacterized protein</fullName>
    </submittedName>
</protein>
<keyword evidence="3" id="KW-1185">Reference proteome</keyword>
<dbReference type="EMBL" id="JAODOR010000014">
    <property type="protein sequence ID" value="MCT9003034.1"/>
    <property type="molecule type" value="Genomic_DNA"/>
</dbReference>
<feature type="coiled-coil region" evidence="1">
    <location>
        <begin position="13"/>
        <end position="40"/>
    </location>
</feature>
<gene>
    <name evidence="2" type="ORF">N4R40_11735</name>
</gene>